<reference evidence="2 3" key="1">
    <citation type="submission" date="2020-12" db="EMBL/GenBank/DDBJ databases">
        <title>Sphingomonas sp.</title>
        <authorList>
            <person name="Kim M.K."/>
        </authorList>
    </citation>
    <scope>NUCLEOTIDE SEQUENCE [LARGE SCALE GENOMIC DNA]</scope>
    <source>
        <strain evidence="2 3">BT552</strain>
    </source>
</reference>
<comment type="caution">
    <text evidence="2">The sequence shown here is derived from an EMBL/GenBank/DDBJ whole genome shotgun (WGS) entry which is preliminary data.</text>
</comment>
<accession>A0ABS2D9W0</accession>
<dbReference type="InterPro" id="IPR054189">
    <property type="entry name" value="DUF6894"/>
</dbReference>
<proteinExistence type="predicted"/>
<dbReference type="Proteomes" id="UP000763641">
    <property type="component" value="Unassembled WGS sequence"/>
</dbReference>
<evidence type="ECO:0000313" key="3">
    <source>
        <dbReference type="Proteomes" id="UP000763641"/>
    </source>
</evidence>
<dbReference type="Pfam" id="PF21834">
    <property type="entry name" value="DUF6894"/>
    <property type="match status" value="1"/>
</dbReference>
<gene>
    <name evidence="2" type="ORF">ILT43_14950</name>
</gene>
<sequence>MPRYHLNLYNDEVTIDHEGVILPDLDEVKRYAIHGGREVIAAHVMAGKALFMSHHIDITNTEGAVLHSVSFGDLVQVRS</sequence>
<protein>
    <recommendedName>
        <fullName evidence="1">DUF6894 domain-containing protein</fullName>
    </recommendedName>
</protein>
<keyword evidence="3" id="KW-1185">Reference proteome</keyword>
<feature type="domain" description="DUF6894" evidence="1">
    <location>
        <begin position="3"/>
        <end position="71"/>
    </location>
</feature>
<organism evidence="2 3">
    <name type="scientific">Sphingomonas longa</name>
    <dbReference type="NCBI Taxonomy" id="2778730"/>
    <lineage>
        <taxon>Bacteria</taxon>
        <taxon>Pseudomonadati</taxon>
        <taxon>Pseudomonadota</taxon>
        <taxon>Alphaproteobacteria</taxon>
        <taxon>Sphingomonadales</taxon>
        <taxon>Sphingomonadaceae</taxon>
        <taxon>Sphingomonas</taxon>
    </lineage>
</organism>
<dbReference type="EMBL" id="JAFEMC010000004">
    <property type="protein sequence ID" value="MBM6577678.1"/>
    <property type="molecule type" value="Genomic_DNA"/>
</dbReference>
<evidence type="ECO:0000313" key="2">
    <source>
        <dbReference type="EMBL" id="MBM6577678.1"/>
    </source>
</evidence>
<name>A0ABS2D9W0_9SPHN</name>
<dbReference type="RefSeq" id="WP_204199781.1">
    <property type="nucleotide sequence ID" value="NZ_JAFEMC010000004.1"/>
</dbReference>
<evidence type="ECO:0000259" key="1">
    <source>
        <dbReference type="Pfam" id="PF21834"/>
    </source>
</evidence>